<dbReference type="Pfam" id="PF02179">
    <property type="entry name" value="BAG"/>
    <property type="match status" value="1"/>
</dbReference>
<feature type="compositionally biased region" description="Polar residues" evidence="2">
    <location>
        <begin position="349"/>
        <end position="360"/>
    </location>
</feature>
<dbReference type="AlphaFoldDB" id="A0A830C4Y5"/>
<dbReference type="GO" id="GO:0009506">
    <property type="term" value="C:plasmodesma"/>
    <property type="evidence" value="ECO:0007669"/>
    <property type="project" value="TreeGrafter"/>
</dbReference>
<feature type="region of interest" description="Disordered" evidence="2">
    <location>
        <begin position="327"/>
        <end position="360"/>
    </location>
</feature>
<reference evidence="4" key="1">
    <citation type="submission" date="2020-07" db="EMBL/GenBank/DDBJ databases">
        <title>Ethylene signaling mediates host invasion by parasitic plants.</title>
        <authorList>
            <person name="Yoshida S."/>
        </authorList>
    </citation>
    <scope>NUCLEOTIDE SEQUENCE</scope>
    <source>
        <strain evidence="4">Okayama</strain>
    </source>
</reference>
<evidence type="ECO:0000256" key="1">
    <source>
        <dbReference type="ARBA" id="ARBA00023186"/>
    </source>
</evidence>
<dbReference type="SUPFAM" id="SSF63491">
    <property type="entry name" value="BAG domain"/>
    <property type="match status" value="1"/>
</dbReference>
<dbReference type="OrthoDB" id="1100735at2759"/>
<feature type="domain" description="BAG" evidence="3">
    <location>
        <begin position="149"/>
        <end position="199"/>
    </location>
</feature>
<proteinExistence type="predicted"/>
<evidence type="ECO:0000313" key="4">
    <source>
        <dbReference type="EMBL" id="GFP90395.1"/>
    </source>
</evidence>
<accession>A0A830C4Y5</accession>
<dbReference type="GO" id="GO:0006457">
    <property type="term" value="P:protein folding"/>
    <property type="evidence" value="ECO:0007669"/>
    <property type="project" value="TreeGrafter"/>
</dbReference>
<name>A0A830C4Y5_9LAMI</name>
<dbReference type="Proteomes" id="UP000653305">
    <property type="component" value="Unassembled WGS sequence"/>
</dbReference>
<evidence type="ECO:0000256" key="2">
    <source>
        <dbReference type="SAM" id="MobiDB-lite"/>
    </source>
</evidence>
<dbReference type="InterPro" id="IPR040400">
    <property type="entry name" value="BAG5/6/7/8"/>
</dbReference>
<comment type="caution">
    <text evidence="4">The sequence shown here is derived from an EMBL/GenBank/DDBJ whole genome shotgun (WGS) entry which is preliminary data.</text>
</comment>
<keyword evidence="5" id="KW-1185">Reference proteome</keyword>
<dbReference type="GO" id="GO:0051087">
    <property type="term" value="F:protein-folding chaperone binding"/>
    <property type="evidence" value="ECO:0007669"/>
    <property type="project" value="InterPro"/>
</dbReference>
<dbReference type="PANTHER" id="PTHR33322:SF18">
    <property type="entry name" value="BAG FAMILY MOLECULAR CHAPERONE REGULATOR 8, CHLOROPLASTIC"/>
    <property type="match status" value="1"/>
</dbReference>
<keyword evidence="1" id="KW-0143">Chaperone</keyword>
<organism evidence="4 5">
    <name type="scientific">Phtheirospermum japonicum</name>
    <dbReference type="NCBI Taxonomy" id="374723"/>
    <lineage>
        <taxon>Eukaryota</taxon>
        <taxon>Viridiplantae</taxon>
        <taxon>Streptophyta</taxon>
        <taxon>Embryophyta</taxon>
        <taxon>Tracheophyta</taxon>
        <taxon>Spermatophyta</taxon>
        <taxon>Magnoliopsida</taxon>
        <taxon>eudicotyledons</taxon>
        <taxon>Gunneridae</taxon>
        <taxon>Pentapetalae</taxon>
        <taxon>asterids</taxon>
        <taxon>lamiids</taxon>
        <taxon>Lamiales</taxon>
        <taxon>Orobanchaceae</taxon>
        <taxon>Orobanchaceae incertae sedis</taxon>
        <taxon>Phtheirospermum</taxon>
    </lineage>
</organism>
<gene>
    <name evidence="4" type="ORF">PHJA_001183400</name>
</gene>
<evidence type="ECO:0000259" key="3">
    <source>
        <dbReference type="Pfam" id="PF02179"/>
    </source>
</evidence>
<evidence type="ECO:0000313" key="5">
    <source>
        <dbReference type="Proteomes" id="UP000653305"/>
    </source>
</evidence>
<dbReference type="EMBL" id="BMAC01000216">
    <property type="protein sequence ID" value="GFP90395.1"/>
    <property type="molecule type" value="Genomic_DNA"/>
</dbReference>
<protein>
    <submittedName>
        <fullName evidence="4">Bag family molecular chaperone regulator 8 chloroplastic</fullName>
    </submittedName>
</protein>
<dbReference type="PANTHER" id="PTHR33322">
    <property type="entry name" value="BAG DOMAIN CONTAINING PROTEIN, EXPRESSED"/>
    <property type="match status" value="1"/>
</dbReference>
<sequence>MAFHHHHPAAACYCHCCYPTYTTCHHHLPPPPPDCHLRHPPHQPYPYSGPSPNLPGYHDNFQESYVQEKTRTQDTVSSLLRRIAALESALRRRASATPFSSSQSLRDAAARTIQTHFRAFLLCRSITLRQLKDLAAIKSTLGFLKSSVSEKTHLDYDVVYHEAMNLLLKLDSIQGGDPMVRNGKTSLIRELNKILDFIDGVYVERGLSNEVKYRVSNIDRKFSNAKCGESKRVNIGKLRGLVERVDKLAEDLDEEHDELIGNPNDKYNIRKNNVFGNRSGGLVCSGVHPKVKKNVSFADYCDDDSTDRGNLVNSAERELDNDDCREIEEIGNDEDESSLVGSDGDKYSRSYSTSKYGNKR</sequence>
<dbReference type="InterPro" id="IPR003103">
    <property type="entry name" value="BAG_domain"/>
</dbReference>